<dbReference type="OrthoDB" id="10566053at2759"/>
<sequence length="136" mass="15877">MLLIRISTEEQDGIKMLRLICLLPCLVALTTGRMIYNPYNVQRVMNPYQNNYGYNPLANIAGNVHQLGHHRNNFRGNGQEISSQFISDIQERNEQMISDLRSREEQRMSDLRSQQEQLISDLGGSELEPRLTQQWW</sequence>
<comment type="caution">
    <text evidence="2">The sequence shown here is derived from an EMBL/GenBank/DDBJ whole genome shotgun (WGS) entry which is preliminary data.</text>
</comment>
<dbReference type="AlphaFoldDB" id="A0A210QYV6"/>
<evidence type="ECO:0000313" key="3">
    <source>
        <dbReference type="Proteomes" id="UP000242188"/>
    </source>
</evidence>
<dbReference type="EMBL" id="NEDP02001165">
    <property type="protein sequence ID" value="OWF53963.1"/>
    <property type="molecule type" value="Genomic_DNA"/>
</dbReference>
<feature type="compositionally biased region" description="Basic and acidic residues" evidence="1">
    <location>
        <begin position="101"/>
        <end position="110"/>
    </location>
</feature>
<name>A0A210QYV6_MIZYE</name>
<evidence type="ECO:0000313" key="2">
    <source>
        <dbReference type="EMBL" id="OWF53963.1"/>
    </source>
</evidence>
<gene>
    <name evidence="2" type="ORF">KP79_PYT15354</name>
</gene>
<dbReference type="Proteomes" id="UP000242188">
    <property type="component" value="Unassembled WGS sequence"/>
</dbReference>
<protein>
    <submittedName>
        <fullName evidence="2">Uncharacterized protein</fullName>
    </submittedName>
</protein>
<proteinExistence type="predicted"/>
<organism evidence="2 3">
    <name type="scientific">Mizuhopecten yessoensis</name>
    <name type="common">Japanese scallop</name>
    <name type="synonym">Patinopecten yessoensis</name>
    <dbReference type="NCBI Taxonomy" id="6573"/>
    <lineage>
        <taxon>Eukaryota</taxon>
        <taxon>Metazoa</taxon>
        <taxon>Spiralia</taxon>
        <taxon>Lophotrochozoa</taxon>
        <taxon>Mollusca</taxon>
        <taxon>Bivalvia</taxon>
        <taxon>Autobranchia</taxon>
        <taxon>Pteriomorphia</taxon>
        <taxon>Pectinida</taxon>
        <taxon>Pectinoidea</taxon>
        <taxon>Pectinidae</taxon>
        <taxon>Mizuhopecten</taxon>
    </lineage>
</organism>
<feature type="region of interest" description="Disordered" evidence="1">
    <location>
        <begin position="101"/>
        <end position="123"/>
    </location>
</feature>
<keyword evidence="3" id="KW-1185">Reference proteome</keyword>
<accession>A0A210QYV6</accession>
<evidence type="ECO:0000256" key="1">
    <source>
        <dbReference type="SAM" id="MobiDB-lite"/>
    </source>
</evidence>
<reference evidence="2 3" key="1">
    <citation type="journal article" date="2017" name="Nat. Ecol. Evol.">
        <title>Scallop genome provides insights into evolution of bilaterian karyotype and development.</title>
        <authorList>
            <person name="Wang S."/>
            <person name="Zhang J."/>
            <person name="Jiao W."/>
            <person name="Li J."/>
            <person name="Xun X."/>
            <person name="Sun Y."/>
            <person name="Guo X."/>
            <person name="Huan P."/>
            <person name="Dong B."/>
            <person name="Zhang L."/>
            <person name="Hu X."/>
            <person name="Sun X."/>
            <person name="Wang J."/>
            <person name="Zhao C."/>
            <person name="Wang Y."/>
            <person name="Wang D."/>
            <person name="Huang X."/>
            <person name="Wang R."/>
            <person name="Lv J."/>
            <person name="Li Y."/>
            <person name="Zhang Z."/>
            <person name="Liu B."/>
            <person name="Lu W."/>
            <person name="Hui Y."/>
            <person name="Liang J."/>
            <person name="Zhou Z."/>
            <person name="Hou R."/>
            <person name="Li X."/>
            <person name="Liu Y."/>
            <person name="Li H."/>
            <person name="Ning X."/>
            <person name="Lin Y."/>
            <person name="Zhao L."/>
            <person name="Xing Q."/>
            <person name="Dou J."/>
            <person name="Li Y."/>
            <person name="Mao J."/>
            <person name="Guo H."/>
            <person name="Dou H."/>
            <person name="Li T."/>
            <person name="Mu C."/>
            <person name="Jiang W."/>
            <person name="Fu Q."/>
            <person name="Fu X."/>
            <person name="Miao Y."/>
            <person name="Liu J."/>
            <person name="Yu Q."/>
            <person name="Li R."/>
            <person name="Liao H."/>
            <person name="Li X."/>
            <person name="Kong Y."/>
            <person name="Jiang Z."/>
            <person name="Chourrout D."/>
            <person name="Li R."/>
            <person name="Bao Z."/>
        </authorList>
    </citation>
    <scope>NUCLEOTIDE SEQUENCE [LARGE SCALE GENOMIC DNA]</scope>
    <source>
        <strain evidence="2 3">PY_sf001</strain>
    </source>
</reference>